<accession>A0ABR3Q615</accession>
<organism evidence="3 4">
    <name type="scientific">Vanrija albida</name>
    <dbReference type="NCBI Taxonomy" id="181172"/>
    <lineage>
        <taxon>Eukaryota</taxon>
        <taxon>Fungi</taxon>
        <taxon>Dikarya</taxon>
        <taxon>Basidiomycota</taxon>
        <taxon>Agaricomycotina</taxon>
        <taxon>Tremellomycetes</taxon>
        <taxon>Trichosporonales</taxon>
        <taxon>Trichosporonaceae</taxon>
        <taxon>Vanrija</taxon>
    </lineage>
</organism>
<dbReference type="Gene3D" id="1.20.5.510">
    <property type="entry name" value="Single helix bin"/>
    <property type="match status" value="1"/>
</dbReference>
<evidence type="ECO:0000256" key="2">
    <source>
        <dbReference type="SAM" id="Phobius"/>
    </source>
</evidence>
<protein>
    <recommendedName>
        <fullName evidence="5">Mid2 domain-containing protein</fullName>
    </recommendedName>
</protein>
<feature type="compositionally biased region" description="Low complexity" evidence="1">
    <location>
        <begin position="316"/>
        <end position="325"/>
    </location>
</feature>
<comment type="caution">
    <text evidence="3">The sequence shown here is derived from an EMBL/GenBank/DDBJ whole genome shotgun (WGS) entry which is preliminary data.</text>
</comment>
<evidence type="ECO:0000313" key="3">
    <source>
        <dbReference type="EMBL" id="KAL1409818.1"/>
    </source>
</evidence>
<sequence length="362" mass="35490">MASPSSAPPVVEPSSSAPAPTSQPPPSSSQEPSTPPSSSAPPQSSAPPSESPSDTPTSQPPSSAGPSGGPSSEPPVSSGPSSAGPSGGPSSGSPSSAGPTGHPSSSSSTGGNAVTIFTTITTTDANGNLVVSTSGSVTTEGAKGGSKTNVGAIAGGVVGGVVGLILILGVVLFIFRKKRKSYRDDFDDMMFDPARPQNHAAIDLSDTAGAPTVDPYNYQPSSAGVASTSVETTQYGGPVSIPSGGPHSNAGFESRSHGTSSATSTAGYAGFGAGGGYGAQALNAFPQAVATGSGPEMSDKQREAYQESQRFRVQNVTSPTAGPSGPSAPPAPVTVHEDGGAFVDTDTAGATEIPPTYDSIRR</sequence>
<proteinExistence type="predicted"/>
<feature type="region of interest" description="Disordered" evidence="1">
    <location>
        <begin position="290"/>
        <end position="362"/>
    </location>
</feature>
<evidence type="ECO:0008006" key="5">
    <source>
        <dbReference type="Google" id="ProtNLM"/>
    </source>
</evidence>
<dbReference type="Proteomes" id="UP001565368">
    <property type="component" value="Unassembled WGS sequence"/>
</dbReference>
<feature type="compositionally biased region" description="Pro residues" evidence="1">
    <location>
        <begin position="1"/>
        <end position="11"/>
    </location>
</feature>
<feature type="compositionally biased region" description="Pro residues" evidence="1">
    <location>
        <begin position="21"/>
        <end position="39"/>
    </location>
</feature>
<feature type="region of interest" description="Disordered" evidence="1">
    <location>
        <begin position="233"/>
        <end position="263"/>
    </location>
</feature>
<evidence type="ECO:0000256" key="1">
    <source>
        <dbReference type="SAM" id="MobiDB-lite"/>
    </source>
</evidence>
<dbReference type="RefSeq" id="XP_069209762.1">
    <property type="nucleotide sequence ID" value="XM_069352344.1"/>
</dbReference>
<keyword evidence="2" id="KW-0812">Transmembrane</keyword>
<gene>
    <name evidence="3" type="ORF">Q8F55_003815</name>
</gene>
<feature type="transmembrane region" description="Helical" evidence="2">
    <location>
        <begin position="152"/>
        <end position="175"/>
    </location>
</feature>
<reference evidence="3 4" key="1">
    <citation type="submission" date="2023-08" db="EMBL/GenBank/DDBJ databases">
        <title>Annotated Genome Sequence of Vanrija albida AlHP1.</title>
        <authorList>
            <person name="Herzog R."/>
        </authorList>
    </citation>
    <scope>NUCLEOTIDE SEQUENCE [LARGE SCALE GENOMIC DNA]</scope>
    <source>
        <strain evidence="3 4">AlHP1</strain>
    </source>
</reference>
<dbReference type="GeneID" id="95984858"/>
<keyword evidence="4" id="KW-1185">Reference proteome</keyword>
<feature type="compositionally biased region" description="Polar residues" evidence="1">
    <location>
        <begin position="306"/>
        <end position="315"/>
    </location>
</feature>
<keyword evidence="2" id="KW-1133">Transmembrane helix</keyword>
<feature type="compositionally biased region" description="Low complexity" evidence="1">
    <location>
        <begin position="40"/>
        <end position="84"/>
    </location>
</feature>
<feature type="compositionally biased region" description="Low complexity" evidence="1">
    <location>
        <begin position="91"/>
        <end position="112"/>
    </location>
</feature>
<dbReference type="EMBL" id="JBBXJM010000003">
    <property type="protein sequence ID" value="KAL1409818.1"/>
    <property type="molecule type" value="Genomic_DNA"/>
</dbReference>
<name>A0ABR3Q615_9TREE</name>
<keyword evidence="2" id="KW-0472">Membrane</keyword>
<feature type="region of interest" description="Disordered" evidence="1">
    <location>
        <begin position="1"/>
        <end position="112"/>
    </location>
</feature>
<evidence type="ECO:0000313" key="4">
    <source>
        <dbReference type="Proteomes" id="UP001565368"/>
    </source>
</evidence>